<organism evidence="4 5">
    <name type="scientific">Aeropyrum camini SY1 = JCM 12091</name>
    <dbReference type="NCBI Taxonomy" id="1198449"/>
    <lineage>
        <taxon>Archaea</taxon>
        <taxon>Thermoproteota</taxon>
        <taxon>Thermoprotei</taxon>
        <taxon>Desulfurococcales</taxon>
        <taxon>Desulfurococcaceae</taxon>
        <taxon>Aeropyrum</taxon>
    </lineage>
</organism>
<dbReference type="eggNOG" id="arCOG01832">
    <property type="taxonomic scope" value="Archaea"/>
</dbReference>
<evidence type="ECO:0000256" key="1">
    <source>
        <dbReference type="PROSITE-ProRule" id="PRU00285"/>
    </source>
</evidence>
<evidence type="ECO:0000313" key="4">
    <source>
        <dbReference type="EMBL" id="BAN89547.1"/>
    </source>
</evidence>
<sequence length="156" mass="18231">MSEYGMDDELRRIMIRFYQALREAEETFSAMTRFAMNELKEFEELLEKRLQEFRGEGIEPIVSLHDLGDRIRILIDLPGMDRESLSIVVLEDRIEIRARLREHIVRRALGSLSEKYSFREYRGVYKLPAPVEPRSVKISTRGSLIVVEAEKKVEAG</sequence>
<evidence type="ECO:0000313" key="5">
    <source>
        <dbReference type="Proteomes" id="UP000016887"/>
    </source>
</evidence>
<proteinExistence type="inferred from homology"/>
<evidence type="ECO:0000259" key="3">
    <source>
        <dbReference type="PROSITE" id="PS01031"/>
    </source>
</evidence>
<dbReference type="STRING" id="1198449.ACAM_0078"/>
<reference evidence="4 5" key="1">
    <citation type="journal article" date="2013" name="Appl. Environ. Microbiol.">
        <title>Variation of the Virus-Related Elements within Syntenic Genomes of the Hyperthermophilic Archaeon Aeropyrum.</title>
        <authorList>
            <person name="Daifuku T."/>
            <person name="Yoshida T."/>
            <person name="Kitamura T."/>
            <person name="Kawaichi S."/>
            <person name="Inoue T."/>
            <person name="Nomura K."/>
            <person name="Yoshida Y."/>
            <person name="Kuno S."/>
            <person name="Sako Y."/>
        </authorList>
    </citation>
    <scope>NUCLEOTIDE SEQUENCE [LARGE SCALE GENOMIC DNA]</scope>
    <source>
        <strain evidence="4 5">SY1</strain>
    </source>
</reference>
<dbReference type="Gene3D" id="2.60.40.790">
    <property type="match status" value="1"/>
</dbReference>
<name>U3T7Q4_9CREN</name>
<dbReference type="InterPro" id="IPR008978">
    <property type="entry name" value="HSP20-like_chaperone"/>
</dbReference>
<dbReference type="SUPFAM" id="SSF49764">
    <property type="entry name" value="HSP20-like chaperones"/>
    <property type="match status" value="1"/>
</dbReference>
<dbReference type="InterPro" id="IPR002068">
    <property type="entry name" value="A-crystallin/Hsp20_dom"/>
</dbReference>
<dbReference type="RefSeq" id="WP_022540828.1">
    <property type="nucleotide sequence ID" value="NC_022521.1"/>
</dbReference>
<dbReference type="GeneID" id="17109643"/>
<comment type="similarity">
    <text evidence="1 2">Belongs to the small heat shock protein (HSP20) family.</text>
</comment>
<dbReference type="Proteomes" id="UP000016887">
    <property type="component" value="Chromosome"/>
</dbReference>
<keyword evidence="4" id="KW-0346">Stress response</keyword>
<dbReference type="EMBL" id="AP012489">
    <property type="protein sequence ID" value="BAN89547.1"/>
    <property type="molecule type" value="Genomic_DNA"/>
</dbReference>
<protein>
    <submittedName>
        <fullName evidence="4">Small heat shock protein</fullName>
    </submittedName>
</protein>
<dbReference type="AlphaFoldDB" id="U3T7Q4"/>
<dbReference type="Pfam" id="PF00011">
    <property type="entry name" value="HSP20"/>
    <property type="match status" value="1"/>
</dbReference>
<dbReference type="OrthoDB" id="45614at2157"/>
<keyword evidence="5" id="KW-1185">Reference proteome</keyword>
<feature type="domain" description="SHSP" evidence="3">
    <location>
        <begin position="52"/>
        <end position="156"/>
    </location>
</feature>
<gene>
    <name evidence="4" type="ORF">ACAM_0078</name>
</gene>
<evidence type="ECO:0000256" key="2">
    <source>
        <dbReference type="RuleBase" id="RU003616"/>
    </source>
</evidence>
<accession>U3T7Q4</accession>
<dbReference type="KEGG" id="acj:ACAM_0078"/>
<dbReference type="PROSITE" id="PS01031">
    <property type="entry name" value="SHSP"/>
    <property type="match status" value="1"/>
</dbReference>
<dbReference type="CDD" id="cd06464">
    <property type="entry name" value="ACD_sHsps-like"/>
    <property type="match status" value="1"/>
</dbReference>